<organism evidence="2 3">
    <name type="scientific">Brachybacterium vulturis</name>
    <dbReference type="NCBI Taxonomy" id="2017484"/>
    <lineage>
        <taxon>Bacteria</taxon>
        <taxon>Bacillati</taxon>
        <taxon>Actinomycetota</taxon>
        <taxon>Actinomycetes</taxon>
        <taxon>Micrococcales</taxon>
        <taxon>Dermabacteraceae</taxon>
        <taxon>Brachybacterium</taxon>
    </lineage>
</organism>
<keyword evidence="3" id="KW-1185">Reference proteome</keyword>
<dbReference type="Proteomes" id="UP000218165">
    <property type="component" value="Chromosome"/>
</dbReference>
<dbReference type="Gene3D" id="3.10.310.10">
    <property type="entry name" value="Diaminopimelate Epimerase, Chain A, domain 1"/>
    <property type="match status" value="2"/>
</dbReference>
<dbReference type="KEGG" id="brz:CFK38_00365"/>
<dbReference type="RefSeq" id="WP_096801281.1">
    <property type="nucleotide sequence ID" value="NZ_CP023563.1"/>
</dbReference>
<dbReference type="EMBL" id="CP023563">
    <property type="protein sequence ID" value="ATG50141.1"/>
    <property type="molecule type" value="Genomic_DNA"/>
</dbReference>
<dbReference type="AlphaFoldDB" id="A0A291GIV7"/>
<evidence type="ECO:0000313" key="2">
    <source>
        <dbReference type="EMBL" id="ATG50141.1"/>
    </source>
</evidence>
<dbReference type="PANTHER" id="PTHR33442:SF5">
    <property type="entry name" value="BIFUNCTIONAL TRANS-3-HYDROXY-L-PROLINE DEHYDRATASE_2-EPIMERASE"/>
    <property type="match status" value="1"/>
</dbReference>
<reference evidence="3" key="1">
    <citation type="submission" date="2017-09" db="EMBL/GenBank/DDBJ databases">
        <title>Brachybacterium sp. VM2412.</title>
        <authorList>
            <person name="Tak E.J."/>
            <person name="Bae J.-W."/>
        </authorList>
    </citation>
    <scope>NUCLEOTIDE SEQUENCE [LARGE SCALE GENOMIC DNA]</scope>
    <source>
        <strain evidence="3">VM2412</strain>
    </source>
</reference>
<gene>
    <name evidence="2" type="ORF">CFK38_00365</name>
</gene>
<dbReference type="PIRSF" id="PIRSF029792">
    <property type="entry name" value="Pro_racemase"/>
    <property type="match status" value="1"/>
</dbReference>
<comment type="similarity">
    <text evidence="1">Belongs to the proline racemase family.</text>
</comment>
<dbReference type="Pfam" id="PF05544">
    <property type="entry name" value="Pro_racemase"/>
    <property type="match status" value="1"/>
</dbReference>
<evidence type="ECO:0000256" key="1">
    <source>
        <dbReference type="ARBA" id="ARBA00007529"/>
    </source>
</evidence>
<accession>A0A291GIV7</accession>
<name>A0A291GIV7_9MICO</name>
<evidence type="ECO:0000313" key="3">
    <source>
        <dbReference type="Proteomes" id="UP000218165"/>
    </source>
</evidence>
<dbReference type="PANTHER" id="PTHR33442">
    <property type="entry name" value="TRANS-3-HYDROXY-L-PROLINE DEHYDRATASE"/>
    <property type="match status" value="1"/>
</dbReference>
<sequence length="355" mass="37478">MRRERSITLIDTQSGGDVSRVVTAGIRELPGASVLQQARWLQREGDGLRRLLLSEPYGDPAMSVDLIVPPGHPQAQAGYIIMEAMGYPMYSGSNTLCVATALLESGIIEMTGGEQRIVLESPAGLARITATTADGRVEQVTTQGEPAYVAERGLAVEVPDYGRVGFDLVWSGAYYAMIRAAEHGFELTADEEIALTAFGDAFVRTARPGLRQEHPSLGDVGPLPFVHFMGGVRTGEDGMAHSRSATYVHPGVICRSPTGTGTSARLALLAGDGELGPGDTLETISPRGNRFVGTVLGPTTVGDFPAWDSTITGTARLMARSKLTVDLDDPLVDASDLEGVLSGESADQDVSPTGH</sequence>
<proteinExistence type="inferred from homology"/>
<protein>
    <submittedName>
        <fullName evidence="2">Proline racemase</fullName>
    </submittedName>
</protein>
<dbReference type="SUPFAM" id="SSF54506">
    <property type="entry name" value="Diaminopimelate epimerase-like"/>
    <property type="match status" value="1"/>
</dbReference>
<dbReference type="SFLD" id="SFLDS00028">
    <property type="entry name" value="Proline_Racemase"/>
    <property type="match status" value="1"/>
</dbReference>
<dbReference type="InterPro" id="IPR008794">
    <property type="entry name" value="Pro_racemase_fam"/>
</dbReference>
<dbReference type="GO" id="GO:0047580">
    <property type="term" value="F:4-hydroxyproline epimerase activity"/>
    <property type="evidence" value="ECO:0007669"/>
    <property type="project" value="TreeGrafter"/>
</dbReference>
<dbReference type="OrthoDB" id="181267at2"/>